<gene>
    <name evidence="3" type="ORF">DesfrDRAFT_2388</name>
</gene>
<sequence length="539" mass="60224">MPAFAPKVSIVIPVYNGSEYLHYAIDSALAQTYPNIEVIVVNDGSSDGGATEAIALSYGARIRYLSKINGGVATALNAGIAAMTGEYFSWLSHDDTYPCDKIEKQVAFLDAREDREVVVYGDYTLMDAKGSLFHTVRLPHRPSAAMPYYLYIEQNLHGCTLLVPKSAFSKVGTFPLHLRTTQDYDLWVRMAMLVPFVHLAEVLAHARQHVGQGSRTLSCHKDEVRCFFNNNYRLLTQDWMRTTFGSGGLRVAYLGLLSPLARVGLYGYFWDAVRQSMVATQGLPLSRRLPAVGHTSVKGLGALVQAIAIYLLPSSAWRFKQKIRQILTYAKTLSNRYPLQEHFSRIYQKNIFGGEESRSGEGSSLMQTAKLRQDLPKLFWEFGIKSLLDAPCGDFHWLQHIDLGQIRYVGIDIVPELIEANRTAYGDSLHVFDHLNLVSDPLPTVDLILCRDCLVHLTNADVKKALANFKRSGATYLLATTFTSRASNEELCGCWRVLNLEKPPFSLPKPLRLIIEECTEGDGAYADKSLGLWRLADLC</sequence>
<reference evidence="3 4" key="1">
    <citation type="submission" date="2010-08" db="EMBL/GenBank/DDBJ databases">
        <title>The draft genome of Desulfovibrio fructosovorans JJ.</title>
        <authorList>
            <consortium name="US DOE Joint Genome Institute (JGI-PGF)"/>
            <person name="Lucas S."/>
            <person name="Copeland A."/>
            <person name="Lapidus A."/>
            <person name="Cheng J.-F."/>
            <person name="Bruce D."/>
            <person name="Goodwin L."/>
            <person name="Pitluck S."/>
            <person name="Land M.L."/>
            <person name="Hauser L."/>
            <person name="Chang Y.-J."/>
            <person name="Jeffries C."/>
            <person name="Wall J.D."/>
            <person name="Stahl D.A."/>
            <person name="Arkin A.P."/>
            <person name="Dehal P."/>
            <person name="Stolyar S.M."/>
            <person name="Hazen T.C."/>
            <person name="Woyke T.J."/>
        </authorList>
    </citation>
    <scope>NUCLEOTIDE SEQUENCE [LARGE SCALE GENOMIC DNA]</scope>
    <source>
        <strain evidence="3 4">JJ</strain>
    </source>
</reference>
<dbReference type="InterPro" id="IPR001173">
    <property type="entry name" value="Glyco_trans_2-like"/>
</dbReference>
<name>E1JXN9_SOLFR</name>
<comment type="caution">
    <text evidence="3">The sequence shown here is derived from an EMBL/GenBank/DDBJ whole genome shotgun (WGS) entry which is preliminary data.</text>
</comment>
<dbReference type="RefSeq" id="WP_005994149.1">
    <property type="nucleotide sequence ID" value="NZ_AECZ01000015.1"/>
</dbReference>
<evidence type="ECO:0000259" key="1">
    <source>
        <dbReference type="Pfam" id="PF00535"/>
    </source>
</evidence>
<dbReference type="PANTHER" id="PTHR22916:SF3">
    <property type="entry name" value="UDP-GLCNAC:BETAGAL BETA-1,3-N-ACETYLGLUCOSAMINYLTRANSFERASE-LIKE PROTEIN 1"/>
    <property type="match status" value="1"/>
</dbReference>
<dbReference type="STRING" id="596151.DesfrDRAFT_2388"/>
<dbReference type="PANTHER" id="PTHR22916">
    <property type="entry name" value="GLYCOSYLTRANSFERASE"/>
    <property type="match status" value="1"/>
</dbReference>
<accession>E1JXN9</accession>
<dbReference type="eggNOG" id="COG1216">
    <property type="taxonomic scope" value="Bacteria"/>
</dbReference>
<dbReference type="Gene3D" id="3.40.50.150">
    <property type="entry name" value="Vaccinia Virus protein VP39"/>
    <property type="match status" value="1"/>
</dbReference>
<dbReference type="eggNOG" id="COG0438">
    <property type="taxonomic scope" value="Bacteria"/>
</dbReference>
<evidence type="ECO:0000259" key="2">
    <source>
        <dbReference type="Pfam" id="PF08242"/>
    </source>
</evidence>
<feature type="domain" description="Methyltransferase type 12" evidence="2">
    <location>
        <begin position="388"/>
        <end position="471"/>
    </location>
</feature>
<dbReference type="InterPro" id="IPR029063">
    <property type="entry name" value="SAM-dependent_MTases_sf"/>
</dbReference>
<dbReference type="GO" id="GO:0016758">
    <property type="term" value="F:hexosyltransferase activity"/>
    <property type="evidence" value="ECO:0007669"/>
    <property type="project" value="UniProtKB-ARBA"/>
</dbReference>
<dbReference type="SUPFAM" id="SSF53335">
    <property type="entry name" value="S-adenosyl-L-methionine-dependent methyltransferases"/>
    <property type="match status" value="1"/>
</dbReference>
<dbReference type="Pfam" id="PF00535">
    <property type="entry name" value="Glycos_transf_2"/>
    <property type="match status" value="1"/>
</dbReference>
<feature type="domain" description="Glycosyltransferase 2-like" evidence="1">
    <location>
        <begin position="9"/>
        <end position="129"/>
    </location>
</feature>
<dbReference type="EMBL" id="AECZ01000015">
    <property type="protein sequence ID" value="EFL50812.1"/>
    <property type="molecule type" value="Genomic_DNA"/>
</dbReference>
<dbReference type="Proteomes" id="UP000006250">
    <property type="component" value="Unassembled WGS sequence"/>
</dbReference>
<dbReference type="InterPro" id="IPR029044">
    <property type="entry name" value="Nucleotide-diphossugar_trans"/>
</dbReference>
<keyword evidence="3" id="KW-0808">Transferase</keyword>
<proteinExistence type="predicted"/>
<organism evidence="3 4">
    <name type="scientific">Solidesulfovibrio fructosivorans JJ]</name>
    <dbReference type="NCBI Taxonomy" id="596151"/>
    <lineage>
        <taxon>Bacteria</taxon>
        <taxon>Pseudomonadati</taxon>
        <taxon>Thermodesulfobacteriota</taxon>
        <taxon>Desulfovibrionia</taxon>
        <taxon>Desulfovibrionales</taxon>
        <taxon>Desulfovibrionaceae</taxon>
        <taxon>Solidesulfovibrio</taxon>
    </lineage>
</organism>
<dbReference type="InterPro" id="IPR013217">
    <property type="entry name" value="Methyltransf_12"/>
</dbReference>
<evidence type="ECO:0000313" key="3">
    <source>
        <dbReference type="EMBL" id="EFL50812.1"/>
    </source>
</evidence>
<dbReference type="OrthoDB" id="5379872at2"/>
<dbReference type="SUPFAM" id="SSF53448">
    <property type="entry name" value="Nucleotide-diphospho-sugar transferases"/>
    <property type="match status" value="1"/>
</dbReference>
<dbReference type="Pfam" id="PF08242">
    <property type="entry name" value="Methyltransf_12"/>
    <property type="match status" value="1"/>
</dbReference>
<dbReference type="Gene3D" id="3.90.550.10">
    <property type="entry name" value="Spore Coat Polysaccharide Biosynthesis Protein SpsA, Chain A"/>
    <property type="match status" value="1"/>
</dbReference>
<evidence type="ECO:0000313" key="4">
    <source>
        <dbReference type="Proteomes" id="UP000006250"/>
    </source>
</evidence>
<protein>
    <submittedName>
        <fullName evidence="3">Glycosyl transferase family 2</fullName>
    </submittedName>
</protein>
<dbReference type="AlphaFoldDB" id="E1JXN9"/>
<keyword evidence="4" id="KW-1185">Reference proteome</keyword>